<dbReference type="Pfam" id="PF22705">
    <property type="entry name" value="C2-set_3"/>
    <property type="match status" value="1"/>
</dbReference>
<dbReference type="GeneTree" id="ENSGT00940000162079"/>
<dbReference type="InterPro" id="IPR053896">
    <property type="entry name" value="BTN3A2-like_Ig-C"/>
</dbReference>
<dbReference type="FunFam" id="2.60.40.10:FF:000183">
    <property type="entry name" value="Myelin-oligodendrocyte glycoprotein"/>
    <property type="match status" value="1"/>
</dbReference>
<dbReference type="AlphaFoldDB" id="F6RIE0"/>
<keyword evidence="5" id="KW-1015">Disulfide bond</keyword>
<evidence type="ECO:0000313" key="9">
    <source>
        <dbReference type="Proteomes" id="UP000002279"/>
    </source>
</evidence>
<comment type="subcellular location">
    <subcellularLocation>
        <location evidence="1">Membrane</location>
    </subcellularLocation>
</comment>
<proteinExistence type="predicted"/>
<evidence type="ECO:0000256" key="4">
    <source>
        <dbReference type="ARBA" id="ARBA00023136"/>
    </source>
</evidence>
<dbReference type="Ensembl" id="ENSOANT00000032573.2">
    <property type="protein sequence ID" value="ENSOANP00000028777.2"/>
    <property type="gene ID" value="ENSOANG00000012443.4"/>
</dbReference>
<feature type="domain" description="Ig-like" evidence="7">
    <location>
        <begin position="9"/>
        <end position="132"/>
    </location>
</feature>
<dbReference type="Proteomes" id="UP000002279">
    <property type="component" value="Chromosome X5"/>
</dbReference>
<dbReference type="Gene3D" id="2.60.40.10">
    <property type="entry name" value="Immunoglobulins"/>
    <property type="match status" value="2"/>
</dbReference>
<reference evidence="8 9" key="1">
    <citation type="journal article" date="2008" name="Nature">
        <title>Genome analysis of the platypus reveals unique signatures of evolution.</title>
        <authorList>
            <person name="Warren W.C."/>
            <person name="Hillier L.W."/>
            <person name="Marshall Graves J.A."/>
            <person name="Birney E."/>
            <person name="Ponting C.P."/>
            <person name="Grutzner F."/>
            <person name="Belov K."/>
            <person name="Miller W."/>
            <person name="Clarke L."/>
            <person name="Chinwalla A.T."/>
            <person name="Yang S.P."/>
            <person name="Heger A."/>
            <person name="Locke D.P."/>
            <person name="Miethke P."/>
            <person name="Waters P.D."/>
            <person name="Veyrunes F."/>
            <person name="Fulton L."/>
            <person name="Fulton B."/>
            <person name="Graves T."/>
            <person name="Wallis J."/>
            <person name="Puente X.S."/>
            <person name="Lopez-Otin C."/>
            <person name="Ordonez G.R."/>
            <person name="Eichler E.E."/>
            <person name="Chen L."/>
            <person name="Cheng Z."/>
            <person name="Deakin J.E."/>
            <person name="Alsop A."/>
            <person name="Thompson K."/>
            <person name="Kirby P."/>
            <person name="Papenfuss A.T."/>
            <person name="Wakefield M.J."/>
            <person name="Olender T."/>
            <person name="Lancet D."/>
            <person name="Huttley G.A."/>
            <person name="Smit A.F."/>
            <person name="Pask A."/>
            <person name="Temple-Smith P."/>
            <person name="Batzer M.A."/>
            <person name="Walker J.A."/>
            <person name="Konkel M.K."/>
            <person name="Harris R.S."/>
            <person name="Whittington C.M."/>
            <person name="Wong E.S."/>
            <person name="Gemmell N.J."/>
            <person name="Buschiazzo E."/>
            <person name="Vargas Jentzsch I.M."/>
            <person name="Merkel A."/>
            <person name="Schmitz J."/>
            <person name="Zemann A."/>
            <person name="Churakov G."/>
            <person name="Kriegs J.O."/>
            <person name="Brosius J."/>
            <person name="Murchison E.P."/>
            <person name="Sachidanandam R."/>
            <person name="Smith C."/>
            <person name="Hannon G.J."/>
            <person name="Tsend-Ayush E."/>
            <person name="McMillan D."/>
            <person name="Attenborough R."/>
            <person name="Rens W."/>
            <person name="Ferguson-Smith M."/>
            <person name="Lefevre C.M."/>
            <person name="Sharp J.A."/>
            <person name="Nicholas K.R."/>
            <person name="Ray D.A."/>
            <person name="Kube M."/>
            <person name="Reinhardt R."/>
            <person name="Pringle T.H."/>
            <person name="Taylor J."/>
            <person name="Jones R.C."/>
            <person name="Nixon B."/>
            <person name="Dacheux J.L."/>
            <person name="Niwa H."/>
            <person name="Sekita Y."/>
            <person name="Huang X."/>
            <person name="Stark A."/>
            <person name="Kheradpour P."/>
            <person name="Kellis M."/>
            <person name="Flicek P."/>
            <person name="Chen Y."/>
            <person name="Webber C."/>
            <person name="Hardison R."/>
            <person name="Nelson J."/>
            <person name="Hallsworth-Pepin K."/>
            <person name="Delehaunty K."/>
            <person name="Markovic C."/>
            <person name="Minx P."/>
            <person name="Feng Y."/>
            <person name="Kremitzki C."/>
            <person name="Mitreva M."/>
            <person name="Glasscock J."/>
            <person name="Wylie T."/>
            <person name="Wohldmann P."/>
            <person name="Thiru P."/>
            <person name="Nhan M.N."/>
            <person name="Pohl C.S."/>
            <person name="Smith S.M."/>
            <person name="Hou S."/>
            <person name="Nefedov M."/>
            <person name="de Jong P.J."/>
            <person name="Renfree M.B."/>
            <person name="Mardis E.R."/>
            <person name="Wilson R.K."/>
        </authorList>
    </citation>
    <scope>NUCLEOTIDE SEQUENCE [LARGE SCALE GENOMIC DNA]</scope>
    <source>
        <strain evidence="8 9">Glennie</strain>
    </source>
</reference>
<evidence type="ECO:0000259" key="7">
    <source>
        <dbReference type="PROSITE" id="PS50835"/>
    </source>
</evidence>
<dbReference type="PROSITE" id="PS50835">
    <property type="entry name" value="IG_LIKE"/>
    <property type="match status" value="1"/>
</dbReference>
<dbReference type="SMART" id="SM00406">
    <property type="entry name" value="IGv"/>
    <property type="match status" value="1"/>
</dbReference>
<dbReference type="SUPFAM" id="SSF48726">
    <property type="entry name" value="Immunoglobulin"/>
    <property type="match status" value="2"/>
</dbReference>
<dbReference type="FunFam" id="2.60.40.10:FF:000088">
    <property type="entry name" value="Butyrophilin subfamily 1 member A1"/>
    <property type="match status" value="1"/>
</dbReference>
<dbReference type="InterPro" id="IPR013783">
    <property type="entry name" value="Ig-like_fold"/>
</dbReference>
<accession>F6RIE0</accession>
<evidence type="ECO:0000256" key="3">
    <source>
        <dbReference type="ARBA" id="ARBA00022989"/>
    </source>
</evidence>
<name>F6RIE0_ORNAN</name>
<keyword evidence="4" id="KW-0472">Membrane</keyword>
<dbReference type="Bgee" id="ENSOANG00000012443">
    <property type="expression patterns" value="Expressed in liver and 1 other cell type or tissue"/>
</dbReference>
<evidence type="ECO:0000256" key="5">
    <source>
        <dbReference type="ARBA" id="ARBA00023157"/>
    </source>
</evidence>
<dbReference type="InterPro" id="IPR013106">
    <property type="entry name" value="Ig_V-set"/>
</dbReference>
<dbReference type="CDD" id="cd05713">
    <property type="entry name" value="IgV_MOG_like"/>
    <property type="match status" value="1"/>
</dbReference>
<dbReference type="InterPro" id="IPR007110">
    <property type="entry name" value="Ig-like_dom"/>
</dbReference>
<keyword evidence="2" id="KW-0812">Transmembrane</keyword>
<keyword evidence="3" id="KW-1133">Transmembrane helix</keyword>
<dbReference type="PANTHER" id="PTHR24100">
    <property type="entry name" value="BUTYROPHILIN"/>
    <property type="match status" value="1"/>
</dbReference>
<keyword evidence="9" id="KW-1185">Reference proteome</keyword>
<protein>
    <recommendedName>
        <fullName evidence="7">Ig-like domain-containing protein</fullName>
    </recommendedName>
</protein>
<keyword evidence="6" id="KW-0393">Immunoglobulin domain</keyword>
<dbReference type="InterPro" id="IPR036179">
    <property type="entry name" value="Ig-like_dom_sf"/>
</dbReference>
<evidence type="ECO:0000313" key="8">
    <source>
        <dbReference type="Ensembl" id="ENSOANP00000028777.2"/>
    </source>
</evidence>
<dbReference type="PANTHER" id="PTHR24100:SF139">
    <property type="entry name" value="BUTYROPHILIN SUBFAMILY 2 MEMBER A2"/>
    <property type="match status" value="1"/>
</dbReference>
<dbReference type="InterPro" id="IPR050504">
    <property type="entry name" value="IgSF_BTN/MOG"/>
</dbReference>
<reference evidence="8" key="2">
    <citation type="submission" date="2025-08" db="UniProtKB">
        <authorList>
            <consortium name="Ensembl"/>
        </authorList>
    </citation>
    <scope>IDENTIFICATION</scope>
    <source>
        <strain evidence="8">Glennie</strain>
    </source>
</reference>
<dbReference type="Pfam" id="PF07686">
    <property type="entry name" value="V-set"/>
    <property type="match status" value="1"/>
</dbReference>
<evidence type="ECO:0000256" key="2">
    <source>
        <dbReference type="ARBA" id="ARBA00022692"/>
    </source>
</evidence>
<evidence type="ECO:0000256" key="6">
    <source>
        <dbReference type="ARBA" id="ARBA00023319"/>
    </source>
</evidence>
<sequence>MQTCFARTPSFLSISFVTAQFSVIGPVKPILVLVGEDAKLPCHLEPKTSAKDMEVRWFRTHASNVVHLCQNGTDHLGEQLEGYRGRTELLRDAIANGSLAVRIHKVRASDDGQYCCSFQHELRKTSHSPALGSDPHIRMEWYKGGGIWMECTSAGWYPEPVVRWRDARGQTVPALSESRPRARDGLYGVAVSLVVRDDSVGMVSCSIWNPRLGQEKKTCHVIQLPAVDGWSPEWTRGEGRWTEGSVFSASSLEKIHYPISHPSLCHDSLFLFNSIC</sequence>
<dbReference type="eggNOG" id="ENOG502SQC1">
    <property type="taxonomic scope" value="Eukaryota"/>
</dbReference>
<reference evidence="8" key="3">
    <citation type="submission" date="2025-09" db="UniProtKB">
        <authorList>
            <consortium name="Ensembl"/>
        </authorList>
    </citation>
    <scope>IDENTIFICATION</scope>
    <source>
        <strain evidence="8">Glennie</strain>
    </source>
</reference>
<dbReference type="HOGENOM" id="CLU_013137_10_4_1"/>
<evidence type="ECO:0000256" key="1">
    <source>
        <dbReference type="ARBA" id="ARBA00004370"/>
    </source>
</evidence>
<dbReference type="GO" id="GO:0016020">
    <property type="term" value="C:membrane"/>
    <property type="evidence" value="ECO:0007669"/>
    <property type="project" value="UniProtKB-SubCell"/>
</dbReference>
<organism evidence="8 9">
    <name type="scientific">Ornithorhynchus anatinus</name>
    <name type="common">Duckbill platypus</name>
    <dbReference type="NCBI Taxonomy" id="9258"/>
    <lineage>
        <taxon>Eukaryota</taxon>
        <taxon>Metazoa</taxon>
        <taxon>Chordata</taxon>
        <taxon>Craniata</taxon>
        <taxon>Vertebrata</taxon>
        <taxon>Euteleostomi</taxon>
        <taxon>Mammalia</taxon>
        <taxon>Monotremata</taxon>
        <taxon>Ornithorhynchidae</taxon>
        <taxon>Ornithorhynchus</taxon>
    </lineage>
</organism>